<dbReference type="GO" id="GO:0003735">
    <property type="term" value="F:structural constituent of ribosome"/>
    <property type="evidence" value="ECO:0007669"/>
    <property type="project" value="InterPro"/>
</dbReference>
<feature type="domain" description="Large ribosomal subunit protein eL14" evidence="4">
    <location>
        <begin position="73"/>
        <end position="147"/>
    </location>
</feature>
<keyword evidence="3" id="KW-0687">Ribonucleoprotein</keyword>
<dbReference type="Pfam" id="PF01929">
    <property type="entry name" value="Ribosomal_L14e"/>
    <property type="match status" value="1"/>
</dbReference>
<dbReference type="Gene3D" id="2.30.30.30">
    <property type="match status" value="1"/>
</dbReference>
<dbReference type="VEuPathDB" id="AmoebaDB:FDP41_002341"/>
<evidence type="ECO:0000313" key="6">
    <source>
        <dbReference type="Proteomes" id="UP000444721"/>
    </source>
</evidence>
<proteinExistence type="inferred from homology"/>
<reference evidence="5 6" key="1">
    <citation type="journal article" date="2019" name="Sci. Rep.">
        <title>Nanopore sequencing improves the draft genome of the human pathogenic amoeba Naegleria fowleri.</title>
        <authorList>
            <person name="Liechti N."/>
            <person name="Schurch N."/>
            <person name="Bruggmann R."/>
            <person name="Wittwer M."/>
        </authorList>
    </citation>
    <scope>NUCLEOTIDE SEQUENCE [LARGE SCALE GENOMIC DNA]</scope>
    <source>
        <strain evidence="5 6">ATCC 30894</strain>
    </source>
</reference>
<evidence type="ECO:0000256" key="3">
    <source>
        <dbReference type="ARBA" id="ARBA00023274"/>
    </source>
</evidence>
<dbReference type="GO" id="GO:0022625">
    <property type="term" value="C:cytosolic large ribosomal subunit"/>
    <property type="evidence" value="ECO:0007669"/>
    <property type="project" value="TreeGrafter"/>
</dbReference>
<dbReference type="VEuPathDB" id="AmoebaDB:NF0007730"/>
<dbReference type="GO" id="GO:0042273">
    <property type="term" value="P:ribosomal large subunit biogenesis"/>
    <property type="evidence" value="ECO:0007669"/>
    <property type="project" value="TreeGrafter"/>
</dbReference>
<dbReference type="InterPro" id="IPR014722">
    <property type="entry name" value="Rib_uL2_dom2"/>
</dbReference>
<dbReference type="PANTHER" id="PTHR11127">
    <property type="entry name" value="60S RIBOSOMAL PROTEIN L14"/>
    <property type="match status" value="1"/>
</dbReference>
<dbReference type="GO" id="GO:0003723">
    <property type="term" value="F:RNA binding"/>
    <property type="evidence" value="ECO:0007669"/>
    <property type="project" value="InterPro"/>
</dbReference>
<sequence length="178" mass="19788">MRVDQKLSKNSFEKKYAKITLFSYRMPSHLFDKLLVQIGRACTPLYGANQGKLLVIVDVLDANRVLVQGQDIPRQVVSTGDIQLVDAVAKITNKSTTEEVAKALSSSDMQNALLNTSGVKKALKQQKRKSLNDFDRVKVQILKKKKNALLREKLNALVQKSGSEVVKKLAAKNAPLKQ</sequence>
<name>A0A6A5BVR5_NAEFO</name>
<accession>A0A6A5BVR5</accession>
<dbReference type="Gene3D" id="6.10.250.2270">
    <property type="match status" value="1"/>
</dbReference>
<dbReference type="GO" id="GO:0006412">
    <property type="term" value="P:translation"/>
    <property type="evidence" value="ECO:0007669"/>
    <property type="project" value="InterPro"/>
</dbReference>
<keyword evidence="6" id="KW-1185">Reference proteome</keyword>
<comment type="similarity">
    <text evidence="1">Belongs to the eukaryotic ribosomal protein eL14 family.</text>
</comment>
<evidence type="ECO:0000256" key="1">
    <source>
        <dbReference type="ARBA" id="ARBA00006592"/>
    </source>
</evidence>
<dbReference type="AlphaFoldDB" id="A0A6A5BVR5"/>
<evidence type="ECO:0000313" key="5">
    <source>
        <dbReference type="EMBL" id="KAF0978521.1"/>
    </source>
</evidence>
<protein>
    <recommendedName>
        <fullName evidence="4">Large ribosomal subunit protein eL14 domain-containing protein</fullName>
    </recommendedName>
</protein>
<keyword evidence="2" id="KW-0689">Ribosomal protein</keyword>
<dbReference type="VEuPathDB" id="AmoebaDB:NfTy_042390"/>
<dbReference type="InterPro" id="IPR002784">
    <property type="entry name" value="Ribosomal_eL14_dom"/>
</dbReference>
<dbReference type="SUPFAM" id="SSF50104">
    <property type="entry name" value="Translation proteins SH3-like domain"/>
    <property type="match status" value="1"/>
</dbReference>
<dbReference type="InterPro" id="IPR008991">
    <property type="entry name" value="Translation_prot_SH3-like_sf"/>
</dbReference>
<dbReference type="OrthoDB" id="1863004at2759"/>
<dbReference type="GeneID" id="68109559"/>
<dbReference type="RefSeq" id="XP_044563234.1">
    <property type="nucleotide sequence ID" value="XM_044705525.1"/>
</dbReference>
<dbReference type="PANTHER" id="PTHR11127:SF2">
    <property type="entry name" value="LARGE RIBOSOMAL SUBUNIT PROTEIN EL14"/>
    <property type="match status" value="1"/>
</dbReference>
<evidence type="ECO:0000259" key="4">
    <source>
        <dbReference type="Pfam" id="PF01929"/>
    </source>
</evidence>
<dbReference type="InterPro" id="IPR039660">
    <property type="entry name" value="Ribosomal_eL14"/>
</dbReference>
<comment type="caution">
    <text evidence="5">The sequence shown here is derived from an EMBL/GenBank/DDBJ whole genome shotgun (WGS) entry which is preliminary data.</text>
</comment>
<gene>
    <name evidence="5" type="ORF">FDP41_002341</name>
</gene>
<dbReference type="CDD" id="cd23702">
    <property type="entry name" value="eL14"/>
    <property type="match status" value="1"/>
</dbReference>
<dbReference type="Proteomes" id="UP000444721">
    <property type="component" value="Unassembled WGS sequence"/>
</dbReference>
<evidence type="ECO:0000256" key="2">
    <source>
        <dbReference type="ARBA" id="ARBA00022980"/>
    </source>
</evidence>
<dbReference type="EMBL" id="VFQX01000029">
    <property type="protein sequence ID" value="KAF0978521.1"/>
    <property type="molecule type" value="Genomic_DNA"/>
</dbReference>
<dbReference type="OMA" id="SINTDTH"/>
<organism evidence="5 6">
    <name type="scientific">Naegleria fowleri</name>
    <name type="common">Brain eating amoeba</name>
    <dbReference type="NCBI Taxonomy" id="5763"/>
    <lineage>
        <taxon>Eukaryota</taxon>
        <taxon>Discoba</taxon>
        <taxon>Heterolobosea</taxon>
        <taxon>Tetramitia</taxon>
        <taxon>Eutetramitia</taxon>
        <taxon>Vahlkampfiidae</taxon>
        <taxon>Naegleria</taxon>
    </lineage>
</organism>